<proteinExistence type="predicted"/>
<gene>
    <name evidence="1" type="ORF">N7537_010423</name>
</gene>
<accession>A0AAD6GYS6</accession>
<evidence type="ECO:0000313" key="2">
    <source>
        <dbReference type="Proteomes" id="UP001213799"/>
    </source>
</evidence>
<dbReference type="AlphaFoldDB" id="A0AAD6GYS6"/>
<reference evidence="1" key="1">
    <citation type="journal article" date="2023" name="IMA Fungus">
        <title>Comparative genomic study of the Penicillium genus elucidates a diverse pangenome and 15 lateral gene transfer events.</title>
        <authorList>
            <person name="Petersen C."/>
            <person name="Sorensen T."/>
            <person name="Nielsen M.R."/>
            <person name="Sondergaard T.E."/>
            <person name="Sorensen J.L."/>
            <person name="Fitzpatrick D.A."/>
            <person name="Frisvad J.C."/>
            <person name="Nielsen K.L."/>
        </authorList>
    </citation>
    <scope>NUCLEOTIDE SEQUENCE</scope>
    <source>
        <strain evidence="1">IBT 12815</strain>
    </source>
</reference>
<dbReference type="RefSeq" id="XP_056750145.1">
    <property type="nucleotide sequence ID" value="XM_056901477.1"/>
</dbReference>
<dbReference type="GeneID" id="81591719"/>
<organism evidence="1 2">
    <name type="scientific">Penicillium hordei</name>
    <dbReference type="NCBI Taxonomy" id="40994"/>
    <lineage>
        <taxon>Eukaryota</taxon>
        <taxon>Fungi</taxon>
        <taxon>Dikarya</taxon>
        <taxon>Ascomycota</taxon>
        <taxon>Pezizomycotina</taxon>
        <taxon>Eurotiomycetes</taxon>
        <taxon>Eurotiomycetidae</taxon>
        <taxon>Eurotiales</taxon>
        <taxon>Aspergillaceae</taxon>
        <taxon>Penicillium</taxon>
    </lineage>
</organism>
<dbReference type="EMBL" id="JAQJAE010000005">
    <property type="protein sequence ID" value="KAJ5593519.1"/>
    <property type="molecule type" value="Genomic_DNA"/>
</dbReference>
<keyword evidence="2" id="KW-1185">Reference proteome</keyword>
<name>A0AAD6GYS6_9EURO</name>
<reference evidence="1" key="2">
    <citation type="submission" date="2023-01" db="EMBL/GenBank/DDBJ databases">
        <authorList>
            <person name="Petersen C."/>
        </authorList>
    </citation>
    <scope>NUCLEOTIDE SEQUENCE</scope>
    <source>
        <strain evidence="1">IBT 12815</strain>
    </source>
</reference>
<comment type="caution">
    <text evidence="1">The sequence shown here is derived from an EMBL/GenBank/DDBJ whole genome shotgun (WGS) entry which is preliminary data.</text>
</comment>
<protein>
    <submittedName>
        <fullName evidence="1">Uncharacterized protein</fullName>
    </submittedName>
</protein>
<evidence type="ECO:0000313" key="1">
    <source>
        <dbReference type="EMBL" id="KAJ5593519.1"/>
    </source>
</evidence>
<dbReference type="Proteomes" id="UP001213799">
    <property type="component" value="Unassembled WGS sequence"/>
</dbReference>
<sequence length="161" mass="18348">MLVEASRRREVMVRELEILWKRQVGKDAYLKSHDLTILQILQFSIYCPRTQTGPQNNISYEYAESICYFYGSIKIEEEVERHLNNHQCGAVAVAGEFPNSNLHPLSWAEEQSFVLMVLTTYAACAGPSIRDAVSKTVRLHTGRNLQLMVFDPDMSPAPDEL</sequence>